<organism evidence="2 3">
    <name type="scientific">Protea cynaroides</name>
    <dbReference type="NCBI Taxonomy" id="273540"/>
    <lineage>
        <taxon>Eukaryota</taxon>
        <taxon>Viridiplantae</taxon>
        <taxon>Streptophyta</taxon>
        <taxon>Embryophyta</taxon>
        <taxon>Tracheophyta</taxon>
        <taxon>Spermatophyta</taxon>
        <taxon>Magnoliopsida</taxon>
        <taxon>Proteales</taxon>
        <taxon>Proteaceae</taxon>
        <taxon>Protea</taxon>
    </lineage>
</organism>
<dbReference type="OrthoDB" id="1897217at2759"/>
<dbReference type="Proteomes" id="UP001141806">
    <property type="component" value="Unassembled WGS sequence"/>
</dbReference>
<feature type="region of interest" description="Disordered" evidence="1">
    <location>
        <begin position="220"/>
        <end position="259"/>
    </location>
</feature>
<sequence>MLGTLPTKYIKWVSKTLRARDFEDWAKLADEVLQDPVYRDRIEWEFAENILNGNTRSSITESPVSDLLEISERFGWNNEDKVGWSKIDFALLGTTKGGRIPRIGDFKNEIQKKFGVSVGMGSLKKDLRRKREARSSSVIAGSTVSNKKEVGGAWDGDLGLLGKESRVSVSENLGLKEPRKVSNLKKGFRVSVDSEEENGVRVTREERRERQRLKRGLQVGKLRMENRGKNKERERDKDYEAEDEDEDQRVEYHNPFPGREGLLKKVLRNRRIV</sequence>
<protein>
    <submittedName>
        <fullName evidence="2">Uncharacterized protein</fullName>
    </submittedName>
</protein>
<feature type="compositionally biased region" description="Acidic residues" evidence="1">
    <location>
        <begin position="239"/>
        <end position="248"/>
    </location>
</feature>
<evidence type="ECO:0000313" key="2">
    <source>
        <dbReference type="EMBL" id="KAJ4959076.1"/>
    </source>
</evidence>
<accession>A0A9Q0H3A7</accession>
<dbReference type="AlphaFoldDB" id="A0A9Q0H3A7"/>
<evidence type="ECO:0000256" key="1">
    <source>
        <dbReference type="SAM" id="MobiDB-lite"/>
    </source>
</evidence>
<dbReference type="PANTHER" id="PTHR38357">
    <property type="entry name" value="EXPRESSED PROTEIN"/>
    <property type="match status" value="1"/>
</dbReference>
<evidence type="ECO:0000313" key="3">
    <source>
        <dbReference type="Proteomes" id="UP001141806"/>
    </source>
</evidence>
<proteinExistence type="predicted"/>
<comment type="caution">
    <text evidence="2">The sequence shown here is derived from an EMBL/GenBank/DDBJ whole genome shotgun (WGS) entry which is preliminary data.</text>
</comment>
<keyword evidence="3" id="KW-1185">Reference proteome</keyword>
<gene>
    <name evidence="2" type="ORF">NE237_026187</name>
</gene>
<feature type="compositionally biased region" description="Basic and acidic residues" evidence="1">
    <location>
        <begin position="222"/>
        <end position="238"/>
    </location>
</feature>
<dbReference type="EMBL" id="JAMYWD010000010">
    <property type="protein sequence ID" value="KAJ4959076.1"/>
    <property type="molecule type" value="Genomic_DNA"/>
</dbReference>
<dbReference type="PANTHER" id="PTHR38357:SF1">
    <property type="entry name" value="EXPRESSED PROTEIN"/>
    <property type="match status" value="1"/>
</dbReference>
<dbReference type="GO" id="GO:0009536">
    <property type="term" value="C:plastid"/>
    <property type="evidence" value="ECO:0007669"/>
    <property type="project" value="TreeGrafter"/>
</dbReference>
<name>A0A9Q0H3A7_9MAGN</name>
<reference evidence="2" key="1">
    <citation type="journal article" date="2023" name="Plant J.">
        <title>The genome of the king protea, Protea cynaroides.</title>
        <authorList>
            <person name="Chang J."/>
            <person name="Duong T.A."/>
            <person name="Schoeman C."/>
            <person name="Ma X."/>
            <person name="Roodt D."/>
            <person name="Barker N."/>
            <person name="Li Z."/>
            <person name="Van de Peer Y."/>
            <person name="Mizrachi E."/>
        </authorList>
    </citation>
    <scope>NUCLEOTIDE SEQUENCE</scope>
    <source>
        <tissue evidence="2">Young leaves</tissue>
    </source>
</reference>